<gene>
    <name evidence="3" type="ORF">EGW08_009006</name>
</gene>
<feature type="compositionally biased region" description="Low complexity" evidence="2">
    <location>
        <begin position="193"/>
        <end position="202"/>
    </location>
</feature>
<feature type="non-terminal residue" evidence="3">
    <location>
        <position position="221"/>
    </location>
</feature>
<dbReference type="InterPro" id="IPR023246">
    <property type="entry name" value="AUTS2"/>
</dbReference>
<dbReference type="PANTHER" id="PTHR14429">
    <property type="entry name" value="FIBROSIN FAMILY MEMBER"/>
    <property type="match status" value="1"/>
</dbReference>
<feature type="region of interest" description="Disordered" evidence="2">
    <location>
        <begin position="182"/>
        <end position="221"/>
    </location>
</feature>
<comment type="caution">
    <text evidence="3">The sequence shown here is derived from an EMBL/GenBank/DDBJ whole genome shotgun (WGS) entry which is preliminary data.</text>
</comment>
<sequence>GSSAAVVAAAAAAVASRGGETHNHQHQHLHNHMHQHQHQHTYSGLSGLTAAPGGPPHPATHPAPLGPPAPPLFDKLPKAFDASVFRPSLVPSYGSAAFSSLLPPGPAGATLASSLHGAFQPKSLVPGATQLLVPPFHDREKTGAPPVSAPAPPALSLPAAVPKKQGKWCDVHVRVAWDIFHRQQKQHGGSGGTSSSSSSSNSHQAHHPGARDGGDGPPRPP</sequence>
<feature type="compositionally biased region" description="Pro residues" evidence="2">
    <location>
        <begin position="53"/>
        <end position="65"/>
    </location>
</feature>
<proteinExistence type="predicted"/>
<evidence type="ECO:0000313" key="4">
    <source>
        <dbReference type="Proteomes" id="UP000271974"/>
    </source>
</evidence>
<evidence type="ECO:0000256" key="1">
    <source>
        <dbReference type="ARBA" id="ARBA00022553"/>
    </source>
</evidence>
<organism evidence="3 4">
    <name type="scientific">Elysia chlorotica</name>
    <name type="common">Eastern emerald elysia</name>
    <name type="synonym">Sea slug</name>
    <dbReference type="NCBI Taxonomy" id="188477"/>
    <lineage>
        <taxon>Eukaryota</taxon>
        <taxon>Metazoa</taxon>
        <taxon>Spiralia</taxon>
        <taxon>Lophotrochozoa</taxon>
        <taxon>Mollusca</taxon>
        <taxon>Gastropoda</taxon>
        <taxon>Heterobranchia</taxon>
        <taxon>Euthyneura</taxon>
        <taxon>Panpulmonata</taxon>
        <taxon>Sacoglossa</taxon>
        <taxon>Placobranchoidea</taxon>
        <taxon>Plakobranchidae</taxon>
        <taxon>Elysia</taxon>
    </lineage>
</organism>
<dbReference type="PANTHER" id="PTHR14429:SF22">
    <property type="entry name" value="AGAP013055-PA"/>
    <property type="match status" value="1"/>
</dbReference>
<keyword evidence="1" id="KW-0597">Phosphoprotein</keyword>
<keyword evidence="4" id="KW-1185">Reference proteome</keyword>
<dbReference type="EMBL" id="RQTK01000252">
    <property type="protein sequence ID" value="RUS83242.1"/>
    <property type="molecule type" value="Genomic_DNA"/>
</dbReference>
<feature type="region of interest" description="Disordered" evidence="2">
    <location>
        <begin position="14"/>
        <end position="65"/>
    </location>
</feature>
<evidence type="ECO:0000256" key="2">
    <source>
        <dbReference type="SAM" id="MobiDB-lite"/>
    </source>
</evidence>
<evidence type="ECO:0000313" key="3">
    <source>
        <dbReference type="EMBL" id="RUS83242.1"/>
    </source>
</evidence>
<dbReference type="OrthoDB" id="6161346at2759"/>
<accession>A0A3S0ZNM4</accession>
<dbReference type="STRING" id="188477.A0A3S0ZNM4"/>
<protein>
    <submittedName>
        <fullName evidence="3">Uncharacterized protein</fullName>
    </submittedName>
</protein>
<reference evidence="3 4" key="1">
    <citation type="submission" date="2019-01" db="EMBL/GenBank/DDBJ databases">
        <title>A draft genome assembly of the solar-powered sea slug Elysia chlorotica.</title>
        <authorList>
            <person name="Cai H."/>
            <person name="Li Q."/>
            <person name="Fang X."/>
            <person name="Li J."/>
            <person name="Curtis N.E."/>
            <person name="Altenburger A."/>
            <person name="Shibata T."/>
            <person name="Feng M."/>
            <person name="Maeda T."/>
            <person name="Schwartz J.A."/>
            <person name="Shigenobu S."/>
            <person name="Lundholm N."/>
            <person name="Nishiyama T."/>
            <person name="Yang H."/>
            <person name="Hasebe M."/>
            <person name="Li S."/>
            <person name="Pierce S.K."/>
            <person name="Wang J."/>
        </authorList>
    </citation>
    <scope>NUCLEOTIDE SEQUENCE [LARGE SCALE GENOMIC DNA]</scope>
    <source>
        <strain evidence="3">EC2010</strain>
        <tissue evidence="3">Whole organism of an adult</tissue>
    </source>
</reference>
<dbReference type="AlphaFoldDB" id="A0A3S0ZNM4"/>
<feature type="compositionally biased region" description="Basic residues" evidence="2">
    <location>
        <begin position="24"/>
        <end position="39"/>
    </location>
</feature>
<feature type="non-terminal residue" evidence="3">
    <location>
        <position position="1"/>
    </location>
</feature>
<dbReference type="Proteomes" id="UP000271974">
    <property type="component" value="Unassembled WGS sequence"/>
</dbReference>
<name>A0A3S0ZNM4_ELYCH</name>